<dbReference type="GO" id="GO:0006417">
    <property type="term" value="P:regulation of translation"/>
    <property type="evidence" value="ECO:0007669"/>
    <property type="project" value="UniProtKB-KW"/>
</dbReference>
<comment type="function">
    <text evidence="8">Functions in the early steps of protein synthesis of a small number of specific mRNAs. Acts by directing the binding of methionyl-tRNAi to 40S ribosomal subunits. In contrast to the eIF-2 complex, it binds methionyl-tRNAi to 40S subunits in a codon-dependent manner, whereas the eIF-2 complex binds methionyl-tRNAi to 40S subunits in a GTP-dependent manner.</text>
</comment>
<dbReference type="Proteomes" id="UP000009131">
    <property type="component" value="Unassembled WGS sequence"/>
</dbReference>
<feature type="compositionally biased region" description="Basic residues" evidence="9">
    <location>
        <begin position="508"/>
        <end position="521"/>
    </location>
</feature>
<dbReference type="eggNOG" id="KOG2315">
    <property type="taxonomic scope" value="Eukaryota"/>
</dbReference>
<name>G7E8G9_MIXOS</name>
<keyword evidence="12" id="KW-1185">Reference proteome</keyword>
<dbReference type="PIRSF" id="PIRSF017222">
    <property type="entry name" value="eIF2A"/>
    <property type="match status" value="1"/>
</dbReference>
<keyword evidence="5" id="KW-0677">Repeat</keyword>
<feature type="region of interest" description="Disordered" evidence="9">
    <location>
        <begin position="420"/>
        <end position="594"/>
    </location>
</feature>
<dbReference type="InterPro" id="IPR011387">
    <property type="entry name" value="TIF2A"/>
</dbReference>
<keyword evidence="6 8" id="KW-0810">Translation regulation</keyword>
<dbReference type="FunFam" id="2.130.10.10:FF:000599">
    <property type="entry name" value="Eukaryotic translation initiation factor 2A"/>
    <property type="match status" value="1"/>
</dbReference>
<sequence length="639" mass="70109">MSACQYSYRSLRALGVCNGPPEYSDVSAFQRPAGTTRNFAWSSDGSTFAYAESNSVTVTRADSHEVLCTVDVPAVVTVALSPKGSFFSTWERMVKTADGSQHKNLRVWSTNTGQEVASFTQKSYDGWDLQYTEDEMRAVRCVANEVHIYDTSDFTKGIADKLRADGVAAVSLSRGRNPSVAVFVPESKGAPASLRTHHLETLSSVNAQKTFYKADKVQIKWNQSGTMLLFLTQTDVDKTGKSYYGETGLYLMSASGAFDCRVTLDREGTIHDFTWSPNDKEFVVTYGYMPAKTTIFDHRVNVVHDFGISPRNFVAFNPQGRLLCLAGFGNLAGEIDIYDRKTLKKLTTFDAPNTSTCQWSPDGRYLLCATLSPRLRVDNGIKLFHHTGALVHVQDMEELYQAGWRPADASLFPFRQSLSPAPAPSAQYASSTPTKPPVKAMGAYRPPGARGQPASNLFKREDEGGEPHVFQASPARNEPIEFGPRKPRTIPGMAPKDATQSNQENGKSKKKKEPKTPRPNRRNGTEDPDSSFLAPDTGPNSPAPSTGPATPARASTPSTPMRPPAVQALNDSNNNIVSLSPEDKKRRALTKKLSSIQQLKDRRARGEKLELTQIQKISAEPDVVKELKELAALDLNGKA</sequence>
<dbReference type="PANTHER" id="PTHR13227">
    <property type="entry name" value="EUKARYOTIC TRANSLATION INITIATION FACTOR 2A"/>
    <property type="match status" value="1"/>
</dbReference>
<dbReference type="GO" id="GO:0022627">
    <property type="term" value="C:cytosolic small ribosomal subunit"/>
    <property type="evidence" value="ECO:0007669"/>
    <property type="project" value="TreeGrafter"/>
</dbReference>
<dbReference type="Gene3D" id="2.130.10.10">
    <property type="entry name" value="YVTN repeat-like/Quinoprotein amine dehydrogenase"/>
    <property type="match status" value="2"/>
</dbReference>
<dbReference type="SUPFAM" id="SSF82171">
    <property type="entry name" value="DPP6 N-terminal domain-like"/>
    <property type="match status" value="1"/>
</dbReference>
<evidence type="ECO:0000256" key="3">
    <source>
        <dbReference type="ARBA" id="ARBA00022540"/>
    </source>
</evidence>
<evidence type="ECO:0000256" key="1">
    <source>
        <dbReference type="ARBA" id="ARBA00009573"/>
    </source>
</evidence>
<proteinExistence type="inferred from homology"/>
<protein>
    <recommendedName>
        <fullName evidence="2 8">Eukaryotic translation initiation factor 2A</fullName>
        <shortName evidence="8">eIF-2A</shortName>
    </recommendedName>
</protein>
<evidence type="ECO:0000259" key="10">
    <source>
        <dbReference type="Pfam" id="PF08662"/>
    </source>
</evidence>
<evidence type="ECO:0000256" key="5">
    <source>
        <dbReference type="ARBA" id="ARBA00022737"/>
    </source>
</evidence>
<dbReference type="HOGENOM" id="CLU_013809_0_1_1"/>
<dbReference type="GO" id="GO:0003729">
    <property type="term" value="F:mRNA binding"/>
    <property type="evidence" value="ECO:0007669"/>
    <property type="project" value="TreeGrafter"/>
</dbReference>
<evidence type="ECO:0000313" key="11">
    <source>
        <dbReference type="EMBL" id="GAA99129.1"/>
    </source>
</evidence>
<dbReference type="GO" id="GO:0000049">
    <property type="term" value="F:tRNA binding"/>
    <property type="evidence" value="ECO:0007669"/>
    <property type="project" value="UniProtKB-UniRule"/>
</dbReference>
<feature type="compositionally biased region" description="Low complexity" evidence="9">
    <location>
        <begin position="539"/>
        <end position="559"/>
    </location>
</feature>
<dbReference type="InterPro" id="IPR015943">
    <property type="entry name" value="WD40/YVTN_repeat-like_dom_sf"/>
</dbReference>
<feature type="domain" description="Translation initiation factor beta propellor-like" evidence="10">
    <location>
        <begin position="209"/>
        <end position="402"/>
    </location>
</feature>
<keyword evidence="7 8" id="KW-0648">Protein biosynthesis</keyword>
<keyword evidence="4" id="KW-0853">WD repeat</keyword>
<dbReference type="InterPro" id="IPR013979">
    <property type="entry name" value="TIF_beta_prop-like"/>
</dbReference>
<gene>
    <name evidence="11" type="primary">Mo05819</name>
    <name evidence="11" type="ORF">E5Q_05819</name>
</gene>
<comment type="similarity">
    <text evidence="1 8">Belongs to the WD repeat EIF2A family.</text>
</comment>
<organism evidence="11 12">
    <name type="scientific">Mixia osmundae (strain CBS 9802 / IAM 14324 / JCM 22182 / KY 12970)</name>
    <dbReference type="NCBI Taxonomy" id="764103"/>
    <lineage>
        <taxon>Eukaryota</taxon>
        <taxon>Fungi</taxon>
        <taxon>Dikarya</taxon>
        <taxon>Basidiomycota</taxon>
        <taxon>Pucciniomycotina</taxon>
        <taxon>Mixiomycetes</taxon>
        <taxon>Mixiales</taxon>
        <taxon>Mixiaceae</taxon>
        <taxon>Mixia</taxon>
    </lineage>
</organism>
<dbReference type="PANTHER" id="PTHR13227:SF0">
    <property type="entry name" value="EUKARYOTIC TRANSLATION INITIATION FACTOR 2A"/>
    <property type="match status" value="1"/>
</dbReference>
<evidence type="ECO:0000256" key="2">
    <source>
        <dbReference type="ARBA" id="ARBA00013819"/>
    </source>
</evidence>
<dbReference type="STRING" id="764103.G7E8G9"/>
<dbReference type="OrthoDB" id="2194683at2759"/>
<dbReference type="GO" id="GO:0003743">
    <property type="term" value="F:translation initiation factor activity"/>
    <property type="evidence" value="ECO:0007669"/>
    <property type="project" value="UniProtKB-UniRule"/>
</dbReference>
<evidence type="ECO:0000256" key="4">
    <source>
        <dbReference type="ARBA" id="ARBA00022574"/>
    </source>
</evidence>
<evidence type="ECO:0000256" key="7">
    <source>
        <dbReference type="ARBA" id="ARBA00022917"/>
    </source>
</evidence>
<evidence type="ECO:0000256" key="9">
    <source>
        <dbReference type="SAM" id="MobiDB-lite"/>
    </source>
</evidence>
<dbReference type="GO" id="GO:0043022">
    <property type="term" value="F:ribosome binding"/>
    <property type="evidence" value="ECO:0007669"/>
    <property type="project" value="UniProtKB-UniRule"/>
</dbReference>
<dbReference type="InParanoid" id="G7E8G9"/>
<reference evidence="11 12" key="2">
    <citation type="journal article" date="2012" name="Open Biol.">
        <title>Characteristics of nucleosomes and linker DNA regions on the genome of the basidiomycete Mixia osmundae revealed by mono- and dinucleosome mapping.</title>
        <authorList>
            <person name="Nishida H."/>
            <person name="Kondo S."/>
            <person name="Matsumoto T."/>
            <person name="Suzuki Y."/>
            <person name="Yoshikawa H."/>
            <person name="Taylor T.D."/>
            <person name="Sugiyama J."/>
        </authorList>
    </citation>
    <scope>NUCLEOTIDE SEQUENCE [LARGE SCALE GENOMIC DNA]</scope>
    <source>
        <strain evidence="12">CBS 9802 / IAM 14324 / JCM 22182 / KY 12970</strain>
    </source>
</reference>
<evidence type="ECO:0000313" key="12">
    <source>
        <dbReference type="Proteomes" id="UP000009131"/>
    </source>
</evidence>
<feature type="compositionally biased region" description="Low complexity" evidence="9">
    <location>
        <begin position="424"/>
        <end position="433"/>
    </location>
</feature>
<dbReference type="AlphaFoldDB" id="G7E8G9"/>
<feature type="compositionally biased region" description="Polar residues" evidence="9">
    <location>
        <begin position="569"/>
        <end position="578"/>
    </location>
</feature>
<reference evidence="11 12" key="1">
    <citation type="journal article" date="2011" name="J. Gen. Appl. Microbiol.">
        <title>Draft genome sequencing of the enigmatic basidiomycete Mixia osmundae.</title>
        <authorList>
            <person name="Nishida H."/>
            <person name="Nagatsuka Y."/>
            <person name="Sugiyama J."/>
        </authorList>
    </citation>
    <scope>NUCLEOTIDE SEQUENCE [LARGE SCALE GENOMIC DNA]</scope>
    <source>
        <strain evidence="12">CBS 9802 / IAM 14324 / JCM 22182 / KY 12970</strain>
    </source>
</reference>
<dbReference type="FunCoup" id="G7E8G9">
    <property type="interactions" value="668"/>
</dbReference>
<dbReference type="Pfam" id="PF08662">
    <property type="entry name" value="eIF2A"/>
    <property type="match status" value="1"/>
</dbReference>
<evidence type="ECO:0000256" key="6">
    <source>
        <dbReference type="ARBA" id="ARBA00022845"/>
    </source>
</evidence>
<dbReference type="EMBL" id="BABT02000179">
    <property type="protein sequence ID" value="GAA99129.1"/>
    <property type="molecule type" value="Genomic_DNA"/>
</dbReference>
<accession>G7E8G9</accession>
<evidence type="ECO:0000256" key="8">
    <source>
        <dbReference type="PIRNR" id="PIRNR017222"/>
    </source>
</evidence>
<keyword evidence="3 8" id="KW-0396">Initiation factor</keyword>
<comment type="caution">
    <text evidence="11">The sequence shown here is derived from an EMBL/GenBank/DDBJ whole genome shotgun (WGS) entry which is preliminary data.</text>
</comment>